<keyword evidence="8" id="KW-1185">Reference proteome</keyword>
<reference evidence="7 8" key="1">
    <citation type="submission" date="2016-11" db="EMBL/GenBank/DDBJ databases">
        <title>The macronuclear genome of Stentor coeruleus: a giant cell with tiny introns.</title>
        <authorList>
            <person name="Slabodnick M."/>
            <person name="Ruby J.G."/>
            <person name="Reiff S.B."/>
            <person name="Swart E.C."/>
            <person name="Gosai S."/>
            <person name="Prabakaran S."/>
            <person name="Witkowska E."/>
            <person name="Larue G.E."/>
            <person name="Fisher S."/>
            <person name="Freeman R.M."/>
            <person name="Gunawardena J."/>
            <person name="Chu W."/>
            <person name="Stover N.A."/>
            <person name="Gregory B.D."/>
            <person name="Nowacki M."/>
            <person name="Derisi J."/>
            <person name="Roy S.W."/>
            <person name="Marshall W.F."/>
            <person name="Sood P."/>
        </authorList>
    </citation>
    <scope>NUCLEOTIDE SEQUENCE [LARGE SCALE GENOMIC DNA]</scope>
    <source>
        <strain evidence="7">WM001</strain>
    </source>
</reference>
<feature type="region of interest" description="Disordered" evidence="5">
    <location>
        <begin position="103"/>
        <end position="146"/>
    </location>
</feature>
<dbReference type="InterPro" id="IPR013083">
    <property type="entry name" value="Znf_RING/FYVE/PHD"/>
</dbReference>
<evidence type="ECO:0000313" key="7">
    <source>
        <dbReference type="EMBL" id="OMJ87303.1"/>
    </source>
</evidence>
<dbReference type="Proteomes" id="UP000187209">
    <property type="component" value="Unassembled WGS sequence"/>
</dbReference>
<feature type="compositionally biased region" description="Polar residues" evidence="5">
    <location>
        <begin position="331"/>
        <end position="362"/>
    </location>
</feature>
<accession>A0A1R2CE83</accession>
<dbReference type="GO" id="GO:0008270">
    <property type="term" value="F:zinc ion binding"/>
    <property type="evidence" value="ECO:0007669"/>
    <property type="project" value="UniProtKB-KW"/>
</dbReference>
<organism evidence="7 8">
    <name type="scientific">Stentor coeruleus</name>
    <dbReference type="NCBI Taxonomy" id="5963"/>
    <lineage>
        <taxon>Eukaryota</taxon>
        <taxon>Sar</taxon>
        <taxon>Alveolata</taxon>
        <taxon>Ciliophora</taxon>
        <taxon>Postciliodesmatophora</taxon>
        <taxon>Heterotrichea</taxon>
        <taxon>Heterotrichida</taxon>
        <taxon>Stentoridae</taxon>
        <taxon>Stentor</taxon>
    </lineage>
</organism>
<keyword evidence="1" id="KW-0479">Metal-binding</keyword>
<feature type="region of interest" description="Disordered" evidence="5">
    <location>
        <begin position="406"/>
        <end position="569"/>
    </location>
</feature>
<feature type="compositionally biased region" description="Basic and acidic residues" evidence="5">
    <location>
        <begin position="104"/>
        <end position="117"/>
    </location>
</feature>
<feature type="compositionally biased region" description="Polar residues" evidence="5">
    <location>
        <begin position="428"/>
        <end position="451"/>
    </location>
</feature>
<dbReference type="SMART" id="SM00184">
    <property type="entry name" value="RING"/>
    <property type="match status" value="3"/>
</dbReference>
<evidence type="ECO:0000256" key="1">
    <source>
        <dbReference type="ARBA" id="ARBA00022723"/>
    </source>
</evidence>
<dbReference type="PROSITE" id="PS50089">
    <property type="entry name" value="ZF_RING_2"/>
    <property type="match status" value="1"/>
</dbReference>
<feature type="region of interest" description="Disordered" evidence="5">
    <location>
        <begin position="160"/>
        <end position="211"/>
    </location>
</feature>
<dbReference type="InterPro" id="IPR017907">
    <property type="entry name" value="Znf_RING_CS"/>
</dbReference>
<keyword evidence="3" id="KW-0862">Zinc</keyword>
<dbReference type="Gene3D" id="3.30.40.10">
    <property type="entry name" value="Zinc/RING finger domain, C3HC4 (zinc finger)"/>
    <property type="match status" value="1"/>
</dbReference>
<feature type="region of interest" description="Disordered" evidence="5">
    <location>
        <begin position="331"/>
        <end position="364"/>
    </location>
</feature>
<dbReference type="EMBL" id="MPUH01000180">
    <property type="protein sequence ID" value="OMJ87303.1"/>
    <property type="molecule type" value="Genomic_DNA"/>
</dbReference>
<evidence type="ECO:0000256" key="5">
    <source>
        <dbReference type="SAM" id="MobiDB-lite"/>
    </source>
</evidence>
<evidence type="ECO:0000256" key="3">
    <source>
        <dbReference type="ARBA" id="ARBA00022833"/>
    </source>
</evidence>
<dbReference type="SUPFAM" id="SSF57850">
    <property type="entry name" value="RING/U-box"/>
    <property type="match status" value="1"/>
</dbReference>
<name>A0A1R2CE83_9CILI</name>
<feature type="compositionally biased region" description="Polar residues" evidence="5">
    <location>
        <begin position="501"/>
        <end position="530"/>
    </location>
</feature>
<keyword evidence="2 4" id="KW-0863">Zinc-finger</keyword>
<feature type="compositionally biased region" description="Pro residues" evidence="5">
    <location>
        <begin position="486"/>
        <end position="500"/>
    </location>
</feature>
<feature type="compositionally biased region" description="Low complexity" evidence="5">
    <location>
        <begin position="535"/>
        <end position="560"/>
    </location>
</feature>
<sequence>MSSSDDSSDEIPNIGKIPDDYSIYYSKNEITTSNAIKISENQKFIDPQSRSIPISTQQAKIQSVLPTGVSLNFPSNIKSQSHAIINPQSKNPLVEKSGFEVFNEESKDKPEPKDKSNRSQLPISKPIFSTQDPNVKISQIPPPSLKNDIKQNLILTSPPNLLEDINKPSYPSAETNKIKSKADDGLLSSNTDSKPSSKAPDFITNPNNNPSQLPFMNNIQFAPPVNPSPMYIPLTVCKLPFQTPNTGNNALSSNPAQEIPSGTQSLHQNPTPFFVSNTSLPQSSPLQNAINKPSDLKNTLLPMPNLSIEQINKFPVLGIIPPPGIKSNFIGTDSSEQNIPRNQEFNTPSSVKTSDPLPNSLNLKAKLPESKPISLTQSAIIPNQNLDFLPNQLKTPSFTPTSIPLIDKPNNAESPLLKPKSVLPESKPISQIQQTIIKPPFSESQPKTAESPQKLPEPKNPFFIPTNIKPNDPNIPSIKKLKDPAPFLPQPIPTYPPSSLPAPTSFIQSSQQITPPSLLSKPTSFNPQSTPLDPPSLLSSFNPQSTPFPPSLLSSFNPQSTPSDPPSLLSKSILEQTSVSEQSKLKLAPKPIIPEQNILTKPISLPTNQPPPFYQGTLPSQQNILLNQNISQFEYIEEPIMNTSSVIHEQKPHMNVIVTSPLEEEKNLDFCSNQTLSDDNTSVNARDKDLESVNQVIIDVMKCCLCGENKNEKILKCGHILCKECIQDSVEIAASKQIYYSANSKIHPKCPSCSKDIDDMFFIYEDYYKNLKSEHIDKYMQLISRAKKCLGCKSFYPLKGFFDEDLCKHLCKDCLSIEIALSKEKCPYCLCKYELDKIKGYKEKCSCCLKDKKYVEEYMISLCKGHNHCFDCAKAAVKEKTCSKCKSLIGQKDLIRTLKRLKQY</sequence>
<evidence type="ECO:0000313" key="8">
    <source>
        <dbReference type="Proteomes" id="UP000187209"/>
    </source>
</evidence>
<protein>
    <recommendedName>
        <fullName evidence="6">RING-type domain-containing protein</fullName>
    </recommendedName>
</protein>
<dbReference type="InterPro" id="IPR001841">
    <property type="entry name" value="Znf_RING"/>
</dbReference>
<evidence type="ECO:0000256" key="2">
    <source>
        <dbReference type="ARBA" id="ARBA00022771"/>
    </source>
</evidence>
<feature type="compositionally biased region" description="Polar residues" evidence="5">
    <location>
        <begin position="187"/>
        <end position="196"/>
    </location>
</feature>
<evidence type="ECO:0000259" key="6">
    <source>
        <dbReference type="PROSITE" id="PS50089"/>
    </source>
</evidence>
<dbReference type="AlphaFoldDB" id="A0A1R2CE83"/>
<evidence type="ECO:0000256" key="4">
    <source>
        <dbReference type="PROSITE-ProRule" id="PRU00175"/>
    </source>
</evidence>
<comment type="caution">
    <text evidence="7">The sequence shown here is derived from an EMBL/GenBank/DDBJ whole genome shotgun (WGS) entry which is preliminary data.</text>
</comment>
<feature type="compositionally biased region" description="Polar residues" evidence="5">
    <location>
        <begin position="118"/>
        <end position="137"/>
    </location>
</feature>
<feature type="domain" description="RING-type" evidence="6">
    <location>
        <begin position="703"/>
        <end position="754"/>
    </location>
</feature>
<proteinExistence type="predicted"/>
<gene>
    <name evidence="7" type="ORF">SteCoe_10988</name>
</gene>
<dbReference type="PROSITE" id="PS00518">
    <property type="entry name" value="ZF_RING_1"/>
    <property type="match status" value="1"/>
</dbReference>